<dbReference type="PROSITE" id="PS51257">
    <property type="entry name" value="PROKAR_LIPOPROTEIN"/>
    <property type="match status" value="1"/>
</dbReference>
<organism evidence="1 2">
    <name type="scientific">Salegentibacter mishustinae</name>
    <dbReference type="NCBI Taxonomy" id="270918"/>
    <lineage>
        <taxon>Bacteria</taxon>
        <taxon>Pseudomonadati</taxon>
        <taxon>Bacteroidota</taxon>
        <taxon>Flavobacteriia</taxon>
        <taxon>Flavobacteriales</taxon>
        <taxon>Flavobacteriaceae</taxon>
        <taxon>Salegentibacter</taxon>
    </lineage>
</organism>
<proteinExistence type="predicted"/>
<dbReference type="OrthoDB" id="1448832at2"/>
<evidence type="ECO:0000313" key="2">
    <source>
        <dbReference type="Proteomes" id="UP000051643"/>
    </source>
</evidence>
<dbReference type="AlphaFoldDB" id="A0A0Q9Z6K2"/>
<accession>A0A0Q9Z6K2</accession>
<dbReference type="STRING" id="270918.APR42_07380"/>
<keyword evidence="2" id="KW-1185">Reference proteome</keyword>
<evidence type="ECO:0000313" key="1">
    <source>
        <dbReference type="EMBL" id="KRG28587.1"/>
    </source>
</evidence>
<name>A0A0Q9Z6K2_9FLAO</name>
<gene>
    <name evidence="1" type="ORF">APR42_07380</name>
</gene>
<reference evidence="1" key="1">
    <citation type="submission" date="2015-10" db="EMBL/GenBank/DDBJ databases">
        <title>Draft genome sequence of Salegentibacter mishustinae KCTC 12263.</title>
        <authorList>
            <person name="Lin W."/>
            <person name="Zheng Q."/>
        </authorList>
    </citation>
    <scope>NUCLEOTIDE SEQUENCE [LARGE SCALE GENOMIC DNA]</scope>
    <source>
        <strain evidence="1">KCTC 12263</strain>
    </source>
</reference>
<dbReference type="Proteomes" id="UP000051643">
    <property type="component" value="Unassembled WGS sequence"/>
</dbReference>
<dbReference type="EMBL" id="LKTP01000023">
    <property type="protein sequence ID" value="KRG28587.1"/>
    <property type="molecule type" value="Genomic_DNA"/>
</dbReference>
<protein>
    <submittedName>
        <fullName evidence="1">Uncharacterized protein</fullName>
    </submittedName>
</protein>
<sequence length="184" mass="21085">MKFFSFLLIKSTGLIAISCLLLGCAKDIDLSQGEDITLSPDLQVDLLIYDINESDFEDPNTGNLKTRISDTVRLEFLDDDYIQKDLFSVDFYFRHINTFPREIESEIRFLSESNAEQFTVNYTIKPGANGNPVTTEQYELIEEDRINLVRRSIKMVVELEVQPGTSAFEGELDFASKGFFSFEF</sequence>
<comment type="caution">
    <text evidence="1">The sequence shown here is derived from an EMBL/GenBank/DDBJ whole genome shotgun (WGS) entry which is preliminary data.</text>
</comment>
<dbReference type="RefSeq" id="WP_057482249.1">
    <property type="nucleotide sequence ID" value="NZ_BMWR01000001.1"/>
</dbReference>